<dbReference type="EMBL" id="CP048288">
    <property type="protein sequence ID" value="QHW35858.1"/>
    <property type="molecule type" value="Genomic_DNA"/>
</dbReference>
<sequence length="361" mass="42162">MNEQPAIFVECGADLPWVKDSKFTFTRKHYMTPQQVDEFRQKYNNAGVYMTMMQYINPVWYQNDKKKWLINAGESLKYGDFYLDFDYPLQTDDDFDKIKFDVSVAMRYLKLILAVEPDQVNLYFSGQKGIHLTVDAAVLGLQPHYSLNMIYKEIFNDIKKYCLHDTMDPKMYDDKRMFRMVNSFNIKGQRYKIPVTYQELTNMSLQDIRNLAMSPRQLRKPPPMLSQRAKLALEKYIKTWTDRANSRKEFSGRMRKLEELPICITTMLDKTFRETIDGRNNACAALASFFMQQGMEREEALARLVLWGEENCVPSLPSREVETTVHSVFNGQYRYGCETFKAASGVCDKVNCPLFRGKAIG</sequence>
<keyword evidence="3" id="KW-1185">Reference proteome</keyword>
<dbReference type="AlphaFoldDB" id="A0A6C0PBG5"/>
<dbReference type="SMART" id="SM00942">
    <property type="entry name" value="PriCT_1"/>
    <property type="match status" value="1"/>
</dbReference>
<geneLocation type="plasmid" evidence="2 3">
    <name>unnamed2</name>
</geneLocation>
<evidence type="ECO:0000313" key="2">
    <source>
        <dbReference type="EMBL" id="QHW35858.1"/>
    </source>
</evidence>
<name>A0A6C0PBG5_9BACL</name>
<proteinExistence type="predicted"/>
<gene>
    <name evidence="2" type="ORF">GZH47_33750</name>
</gene>
<accession>A0A6C0PBG5</accession>
<feature type="domain" description="Primase C-terminal 1" evidence="1">
    <location>
        <begin position="269"/>
        <end position="334"/>
    </location>
</feature>
<dbReference type="SUPFAM" id="SSF56747">
    <property type="entry name" value="Prim-pol domain"/>
    <property type="match status" value="1"/>
</dbReference>
<dbReference type="Proteomes" id="UP000479114">
    <property type="component" value="Plasmid unnamed2"/>
</dbReference>
<evidence type="ECO:0000259" key="1">
    <source>
        <dbReference type="SMART" id="SM00942"/>
    </source>
</evidence>
<organism evidence="2 3">
    <name type="scientific">Paenibacillus rhizovicinus</name>
    <dbReference type="NCBI Taxonomy" id="2704463"/>
    <lineage>
        <taxon>Bacteria</taxon>
        <taxon>Bacillati</taxon>
        <taxon>Bacillota</taxon>
        <taxon>Bacilli</taxon>
        <taxon>Bacillales</taxon>
        <taxon>Paenibacillaceae</taxon>
        <taxon>Paenibacillus</taxon>
    </lineage>
</organism>
<dbReference type="Gene3D" id="3.90.920.10">
    <property type="entry name" value="DNA primase, PRIM domain"/>
    <property type="match status" value="1"/>
</dbReference>
<dbReference type="Pfam" id="PF08708">
    <property type="entry name" value="PriCT_1"/>
    <property type="match status" value="1"/>
</dbReference>
<dbReference type="KEGG" id="prz:GZH47_33750"/>
<evidence type="ECO:0000313" key="3">
    <source>
        <dbReference type="Proteomes" id="UP000479114"/>
    </source>
</evidence>
<dbReference type="RefSeq" id="WP_162645992.1">
    <property type="nucleotide sequence ID" value="NZ_CP048288.1"/>
</dbReference>
<dbReference type="InterPro" id="IPR014820">
    <property type="entry name" value="PriCT_1"/>
</dbReference>
<protein>
    <recommendedName>
        <fullName evidence="1">Primase C-terminal 1 domain-containing protein</fullName>
    </recommendedName>
</protein>
<reference evidence="2 3" key="1">
    <citation type="submission" date="2020-02" db="EMBL/GenBank/DDBJ databases">
        <title>Paenibacillus sp. nov., isolated from rhizosphere soil of tomato.</title>
        <authorList>
            <person name="Weon H.-Y."/>
            <person name="Lee S.A."/>
        </authorList>
    </citation>
    <scope>NUCLEOTIDE SEQUENCE [LARGE SCALE GENOMIC DNA]</scope>
    <source>
        <strain evidence="2 3">14171R-81</strain>
        <plasmid evidence="2 3">unnamed2</plasmid>
    </source>
</reference>
<keyword evidence="2" id="KW-0614">Plasmid</keyword>